<dbReference type="PANTHER" id="PTHR11709:SF27">
    <property type="entry name" value="OS01G0816700 PROTEIN"/>
    <property type="match status" value="1"/>
</dbReference>
<dbReference type="EMBL" id="PYDT01000010">
    <property type="protein sequence ID" value="THU46394.1"/>
    <property type="molecule type" value="Genomic_DNA"/>
</dbReference>
<dbReference type="AlphaFoldDB" id="A0A4S8IFB6"/>
<comment type="caution">
    <text evidence="5">The sequence shown here is derived from an EMBL/GenBank/DDBJ whole genome shotgun (WGS) entry which is preliminary data.</text>
</comment>
<dbReference type="Gene3D" id="2.60.40.420">
    <property type="entry name" value="Cupredoxins - blue copper proteins"/>
    <property type="match status" value="4"/>
</dbReference>
<evidence type="ECO:0000313" key="5">
    <source>
        <dbReference type="EMBL" id="THU46394.1"/>
    </source>
</evidence>
<dbReference type="SUPFAM" id="SSF49503">
    <property type="entry name" value="Cupredoxins"/>
    <property type="match status" value="2"/>
</dbReference>
<feature type="domain" description="Plastocyanin-like" evidence="2">
    <location>
        <begin position="477"/>
        <end position="595"/>
    </location>
</feature>
<dbReference type="PANTHER" id="PTHR11709">
    <property type="entry name" value="MULTI-COPPER OXIDASE"/>
    <property type="match status" value="1"/>
</dbReference>
<organism evidence="5 6">
    <name type="scientific">Musa balbisiana</name>
    <name type="common">Banana</name>
    <dbReference type="NCBI Taxonomy" id="52838"/>
    <lineage>
        <taxon>Eukaryota</taxon>
        <taxon>Viridiplantae</taxon>
        <taxon>Streptophyta</taxon>
        <taxon>Embryophyta</taxon>
        <taxon>Tracheophyta</taxon>
        <taxon>Spermatophyta</taxon>
        <taxon>Magnoliopsida</taxon>
        <taxon>Liliopsida</taxon>
        <taxon>Zingiberales</taxon>
        <taxon>Musaceae</taxon>
        <taxon>Musa</taxon>
    </lineage>
</organism>
<dbReference type="STRING" id="52838.A0A4S8IFB6"/>
<feature type="domain" description="Plastocyanin-like" evidence="4">
    <location>
        <begin position="262"/>
        <end position="324"/>
    </location>
</feature>
<feature type="domain" description="Plastocyanin-like" evidence="3">
    <location>
        <begin position="753"/>
        <end position="829"/>
    </location>
</feature>
<gene>
    <name evidence="5" type="ORF">C4D60_Mb09t04470</name>
</gene>
<evidence type="ECO:0000259" key="2">
    <source>
        <dbReference type="Pfam" id="PF00394"/>
    </source>
</evidence>
<dbReference type="Pfam" id="PF07732">
    <property type="entry name" value="Cu-oxidase_3"/>
    <property type="match status" value="2"/>
</dbReference>
<reference evidence="5 6" key="1">
    <citation type="journal article" date="2019" name="Nat. Plants">
        <title>Genome sequencing of Musa balbisiana reveals subgenome evolution and function divergence in polyploid bananas.</title>
        <authorList>
            <person name="Yao X."/>
        </authorList>
    </citation>
    <scope>NUCLEOTIDE SEQUENCE [LARGE SCALE GENOMIC DNA]</scope>
    <source>
        <strain evidence="6">cv. DH-PKW</strain>
        <tissue evidence="5">Leaves</tissue>
    </source>
</reference>
<feature type="domain" description="Plastocyanin-like" evidence="4">
    <location>
        <begin position="412"/>
        <end position="464"/>
    </location>
</feature>
<keyword evidence="6" id="KW-1185">Reference proteome</keyword>
<dbReference type="InterPro" id="IPR001117">
    <property type="entry name" value="Cu-oxidase_2nd"/>
</dbReference>
<dbReference type="InterPro" id="IPR011707">
    <property type="entry name" value="Cu-oxidase-like_N"/>
</dbReference>
<evidence type="ECO:0000259" key="4">
    <source>
        <dbReference type="Pfam" id="PF07732"/>
    </source>
</evidence>
<dbReference type="Proteomes" id="UP000317650">
    <property type="component" value="Chromosome 9"/>
</dbReference>
<protein>
    <recommendedName>
        <fullName evidence="7">Plastocyanin-like domain-containing protein</fullName>
    </recommendedName>
</protein>
<dbReference type="GO" id="GO:0016491">
    <property type="term" value="F:oxidoreductase activity"/>
    <property type="evidence" value="ECO:0007669"/>
    <property type="project" value="InterPro"/>
</dbReference>
<comment type="similarity">
    <text evidence="1">Belongs to the multicopper oxidase family.</text>
</comment>
<dbReference type="GO" id="GO:0005507">
    <property type="term" value="F:copper ion binding"/>
    <property type="evidence" value="ECO:0007669"/>
    <property type="project" value="InterPro"/>
</dbReference>
<proteinExistence type="inferred from homology"/>
<accession>A0A4S8IFB6</accession>
<dbReference type="InterPro" id="IPR045087">
    <property type="entry name" value="Cu-oxidase_fam"/>
</dbReference>
<evidence type="ECO:0000313" key="6">
    <source>
        <dbReference type="Proteomes" id="UP000317650"/>
    </source>
</evidence>
<evidence type="ECO:0000259" key="3">
    <source>
        <dbReference type="Pfam" id="PF07731"/>
    </source>
</evidence>
<evidence type="ECO:0008006" key="7">
    <source>
        <dbReference type="Google" id="ProtNLM"/>
    </source>
</evidence>
<dbReference type="Pfam" id="PF00394">
    <property type="entry name" value="Cu-oxidase"/>
    <property type="match status" value="1"/>
</dbReference>
<evidence type="ECO:0000256" key="1">
    <source>
        <dbReference type="ARBA" id="ARBA00010609"/>
    </source>
</evidence>
<dbReference type="InterPro" id="IPR011706">
    <property type="entry name" value="Cu-oxidase_C"/>
</dbReference>
<dbReference type="InterPro" id="IPR008972">
    <property type="entry name" value="Cupredoxin"/>
</dbReference>
<dbReference type="Pfam" id="PF07731">
    <property type="entry name" value="Cu-oxidase_2"/>
    <property type="match status" value="1"/>
</dbReference>
<sequence>MRSLCSSSFLGTAAVHAEDPYLFFTWNVTALISSVIVISPCVGQAAAADTLRLRHKEGNILSKSGVFLLNSGEVLEDGSEVDRGARPAFATASLVTAASRPAAAATAASSLLYRSSFRCPHLARARRAAAAVSQPADHPSPIETEQPLVLLLSQAPVAEPPCDDRRSPPNRRSPLLCIRSDRNRATHRLPLFSIVTLSLRAPVATIVAATSRPATSATASSSLHHCCSFHPLLGILCRSHRSLQFPASTYCRPLLPASASQSIVSPLGVPQQVILINGQFPGPNINSTTNNNIVVNVFNNLDEPFLLTWNDIQQRKNSWMDGVGVNNVASGPTRLGSGPNERGLCCMGSLRSGRRLGPTLPMIKLIDVEPGILLFVPVKGGVYIWCSRVDRGVGCHIGQPTSARVTSSLLPISDGMPSTNCPIPPGKNFTYHFQVKDQIGSFFYFPSMGMHRAVGAFGGLRINSHLLIPVPFADPTDDYTVLIGDWYAKSHKALVAILDAGHGVGNPAGVLINGRIGKDTAEAGKTYRYRICNVGMKVSLNFRMQKHRNEAVEMDGSHTVQNDYESLDGPRRAVPLRARHGQQEPKDYYMVLLHKFHQVHAKPSTGSSATPAPASHHHPSCRRRCRLGVVLSTSGPNVLGIFLGFLEIVEVADCGGSIGTGSLFPPGRNSALGRLVGDLRLRLLHKGVPVHVDQVLSGQQRREASSGAADVTRVLSSVGLVNGKRRFALNGVSHVESPTQLKLAEYYGIADKCYHLDGYSFPVGMGHGKWTPESRKAYNLLDAVSRHTIQVYPRSWSAIMLTFDNAGMWNLRSEMWERHYLGQQLYISVTLLERSLRDEYNIPDNMQLCGDVTDLPKPPSYV</sequence>
<name>A0A4S8IFB6_MUSBA</name>